<feature type="region of interest" description="Disordered" evidence="6">
    <location>
        <begin position="285"/>
        <end position="378"/>
    </location>
</feature>
<feature type="transmembrane region" description="Helical" evidence="7">
    <location>
        <begin position="47"/>
        <end position="68"/>
    </location>
</feature>
<proteinExistence type="inferred from homology"/>
<evidence type="ECO:0000259" key="8">
    <source>
        <dbReference type="Pfam" id="PF20684"/>
    </source>
</evidence>
<keyword evidence="3 7" id="KW-1133">Transmembrane helix</keyword>
<dbReference type="PANTHER" id="PTHR33048">
    <property type="entry name" value="PTH11-LIKE INTEGRAL MEMBRANE PROTEIN (AFU_ORTHOLOGUE AFUA_5G11245)"/>
    <property type="match status" value="1"/>
</dbReference>
<sequence length="378" mass="42405">MAADNRGPELAAVVIFLMAFSLVTVCLRCYTMAFVLKRFFAEDWLSVVTLVVYLFYSISALISIRWGLGQHVADVPMRDHPAALFWKYIGQVTYVLVSVLVKFIVGLLLLRICSRQRWQRITIWTLLAVVALFNMFYIFIVIFQCMPIPFYWYRYTPNPPVTGKCNHSKLATIPTYVSLFLNVLSDWILALLPISVVWNSNMDRRTKISVVGVLAIGSIASLATVARIPYAKQLLSNPDYLYNFTDLAIWSTVEIGLALSASSLATLKPLFRKLNLLVTTRNGSRVGGGTSGKGTNSHISSRGTKDAESPWHSRKRSLPFTPRNFTEINDEETELGLISNTTEKTAIRSPTEGPTVSIPLASHPPSRPARPNFDDFRF</sequence>
<feature type="transmembrane region" description="Helical" evidence="7">
    <location>
        <begin position="12"/>
        <end position="35"/>
    </location>
</feature>
<evidence type="ECO:0000256" key="2">
    <source>
        <dbReference type="ARBA" id="ARBA00022692"/>
    </source>
</evidence>
<evidence type="ECO:0000256" key="1">
    <source>
        <dbReference type="ARBA" id="ARBA00004141"/>
    </source>
</evidence>
<evidence type="ECO:0000313" key="10">
    <source>
        <dbReference type="Proteomes" id="UP001595075"/>
    </source>
</evidence>
<dbReference type="InterPro" id="IPR049326">
    <property type="entry name" value="Rhodopsin_dom_fungi"/>
</dbReference>
<feature type="transmembrane region" description="Helical" evidence="7">
    <location>
        <begin position="173"/>
        <end position="198"/>
    </location>
</feature>
<keyword evidence="4 7" id="KW-0472">Membrane</keyword>
<dbReference type="Proteomes" id="UP001595075">
    <property type="component" value="Unassembled WGS sequence"/>
</dbReference>
<reference evidence="9 10" key="1">
    <citation type="journal article" date="2024" name="Commun. Biol.">
        <title>Comparative genomic analysis of thermophilic fungi reveals convergent evolutionary adaptations and gene losses.</title>
        <authorList>
            <person name="Steindorff A.S."/>
            <person name="Aguilar-Pontes M.V."/>
            <person name="Robinson A.J."/>
            <person name="Andreopoulos B."/>
            <person name="LaButti K."/>
            <person name="Kuo A."/>
            <person name="Mondo S."/>
            <person name="Riley R."/>
            <person name="Otillar R."/>
            <person name="Haridas S."/>
            <person name="Lipzen A."/>
            <person name="Grimwood J."/>
            <person name="Schmutz J."/>
            <person name="Clum A."/>
            <person name="Reid I.D."/>
            <person name="Moisan M.C."/>
            <person name="Butler G."/>
            <person name="Nguyen T.T.M."/>
            <person name="Dewar K."/>
            <person name="Conant G."/>
            <person name="Drula E."/>
            <person name="Henrissat B."/>
            <person name="Hansel C."/>
            <person name="Singer S."/>
            <person name="Hutchinson M.I."/>
            <person name="de Vries R.P."/>
            <person name="Natvig D.O."/>
            <person name="Powell A.J."/>
            <person name="Tsang A."/>
            <person name="Grigoriev I.V."/>
        </authorList>
    </citation>
    <scope>NUCLEOTIDE SEQUENCE [LARGE SCALE GENOMIC DNA]</scope>
    <source>
        <strain evidence="9 10">CBS 494.80</strain>
    </source>
</reference>
<organism evidence="9 10">
    <name type="scientific">Oculimacula yallundae</name>
    <dbReference type="NCBI Taxonomy" id="86028"/>
    <lineage>
        <taxon>Eukaryota</taxon>
        <taxon>Fungi</taxon>
        <taxon>Dikarya</taxon>
        <taxon>Ascomycota</taxon>
        <taxon>Pezizomycotina</taxon>
        <taxon>Leotiomycetes</taxon>
        <taxon>Helotiales</taxon>
        <taxon>Ploettnerulaceae</taxon>
        <taxon>Oculimacula</taxon>
    </lineage>
</organism>
<keyword evidence="10" id="KW-1185">Reference proteome</keyword>
<evidence type="ECO:0000256" key="5">
    <source>
        <dbReference type="ARBA" id="ARBA00038359"/>
    </source>
</evidence>
<feature type="transmembrane region" description="Helical" evidence="7">
    <location>
        <begin position="248"/>
        <end position="267"/>
    </location>
</feature>
<evidence type="ECO:0000256" key="4">
    <source>
        <dbReference type="ARBA" id="ARBA00023136"/>
    </source>
</evidence>
<evidence type="ECO:0000256" key="7">
    <source>
        <dbReference type="SAM" id="Phobius"/>
    </source>
</evidence>
<name>A0ABR4CY56_9HELO</name>
<dbReference type="PANTHER" id="PTHR33048:SF96">
    <property type="entry name" value="INTEGRAL MEMBRANE PROTEIN"/>
    <property type="match status" value="1"/>
</dbReference>
<comment type="subcellular location">
    <subcellularLocation>
        <location evidence="1">Membrane</location>
        <topology evidence="1">Multi-pass membrane protein</topology>
    </subcellularLocation>
</comment>
<dbReference type="Pfam" id="PF20684">
    <property type="entry name" value="Fung_rhodopsin"/>
    <property type="match status" value="1"/>
</dbReference>
<comment type="caution">
    <text evidence="9">The sequence shown here is derived from an EMBL/GenBank/DDBJ whole genome shotgun (WGS) entry which is preliminary data.</text>
</comment>
<keyword evidence="2 7" id="KW-0812">Transmembrane</keyword>
<dbReference type="EMBL" id="JAZHXI010000002">
    <property type="protein sequence ID" value="KAL2074860.1"/>
    <property type="molecule type" value="Genomic_DNA"/>
</dbReference>
<dbReference type="InterPro" id="IPR052337">
    <property type="entry name" value="SAT4-like"/>
</dbReference>
<feature type="transmembrane region" description="Helical" evidence="7">
    <location>
        <begin position="210"/>
        <end position="228"/>
    </location>
</feature>
<feature type="transmembrane region" description="Helical" evidence="7">
    <location>
        <begin position="88"/>
        <end position="110"/>
    </location>
</feature>
<feature type="transmembrane region" description="Helical" evidence="7">
    <location>
        <begin position="122"/>
        <end position="153"/>
    </location>
</feature>
<evidence type="ECO:0000256" key="3">
    <source>
        <dbReference type="ARBA" id="ARBA00022989"/>
    </source>
</evidence>
<comment type="similarity">
    <text evidence="5">Belongs to the SAT4 family.</text>
</comment>
<gene>
    <name evidence="9" type="ORF">VTL71DRAFT_8639</name>
</gene>
<accession>A0ABR4CY56</accession>
<feature type="domain" description="Rhodopsin" evidence="8">
    <location>
        <begin position="27"/>
        <end position="273"/>
    </location>
</feature>
<protein>
    <recommendedName>
        <fullName evidence="8">Rhodopsin domain-containing protein</fullName>
    </recommendedName>
</protein>
<evidence type="ECO:0000256" key="6">
    <source>
        <dbReference type="SAM" id="MobiDB-lite"/>
    </source>
</evidence>
<evidence type="ECO:0000313" key="9">
    <source>
        <dbReference type="EMBL" id="KAL2074860.1"/>
    </source>
</evidence>